<keyword evidence="1 4" id="KW-0378">Hydrolase</keyword>
<evidence type="ECO:0000256" key="2">
    <source>
        <dbReference type="ARBA" id="ARBA00022963"/>
    </source>
</evidence>
<feature type="short sequence motif" description="DGA/G" evidence="4">
    <location>
        <begin position="618"/>
        <end position="620"/>
    </location>
</feature>
<evidence type="ECO:0000259" key="5">
    <source>
        <dbReference type="PROSITE" id="PS51635"/>
    </source>
</evidence>
<feature type="short sequence motif" description="GXGXXG" evidence="4">
    <location>
        <begin position="426"/>
        <end position="431"/>
    </location>
</feature>
<dbReference type="RefSeq" id="XP_043010617.1">
    <property type="nucleotide sequence ID" value="XM_043152531.1"/>
</dbReference>
<evidence type="ECO:0000313" key="6">
    <source>
        <dbReference type="EMBL" id="KAG7094147.1"/>
    </source>
</evidence>
<dbReference type="GO" id="GO:0019369">
    <property type="term" value="P:arachidonate metabolic process"/>
    <property type="evidence" value="ECO:0007669"/>
    <property type="project" value="TreeGrafter"/>
</dbReference>
<dbReference type="GO" id="GO:0047499">
    <property type="term" value="F:calcium-independent phospholipase A2 activity"/>
    <property type="evidence" value="ECO:0007669"/>
    <property type="project" value="TreeGrafter"/>
</dbReference>
<dbReference type="PANTHER" id="PTHR24185">
    <property type="entry name" value="CALCIUM-INDEPENDENT PHOSPHOLIPASE A2-GAMMA"/>
    <property type="match status" value="1"/>
</dbReference>
<protein>
    <recommendedName>
        <fullName evidence="5">PNPLA domain-containing protein</fullName>
    </recommendedName>
</protein>
<dbReference type="KEGG" id="more:E1B28_007759"/>
<dbReference type="EMBL" id="CM032184">
    <property type="protein sequence ID" value="KAG7094147.1"/>
    <property type="molecule type" value="Genomic_DNA"/>
</dbReference>
<feature type="active site" description="Nucleophile" evidence="4">
    <location>
        <position position="467"/>
    </location>
</feature>
<dbReference type="Proteomes" id="UP001049176">
    <property type="component" value="Chromosome 4"/>
</dbReference>
<reference evidence="6" key="1">
    <citation type="journal article" date="2021" name="Genome Biol. Evol.">
        <title>The assembled and annotated genome of the fairy-ring fungus Marasmius oreades.</title>
        <authorList>
            <person name="Hiltunen M."/>
            <person name="Ament-Velasquez S.L."/>
            <person name="Johannesson H."/>
        </authorList>
    </citation>
    <scope>NUCLEOTIDE SEQUENCE</scope>
    <source>
        <strain evidence="6">03SP1</strain>
    </source>
</reference>
<dbReference type="SUPFAM" id="SSF52151">
    <property type="entry name" value="FabD/lysophospholipase-like"/>
    <property type="match status" value="1"/>
</dbReference>
<dbReference type="GO" id="GO:0016042">
    <property type="term" value="P:lipid catabolic process"/>
    <property type="evidence" value="ECO:0007669"/>
    <property type="project" value="UniProtKB-UniRule"/>
</dbReference>
<dbReference type="GO" id="GO:0016020">
    <property type="term" value="C:membrane"/>
    <property type="evidence" value="ECO:0007669"/>
    <property type="project" value="TreeGrafter"/>
</dbReference>
<evidence type="ECO:0000313" key="7">
    <source>
        <dbReference type="Proteomes" id="UP001049176"/>
    </source>
</evidence>
<accession>A0A9P7S305</accession>
<organism evidence="6 7">
    <name type="scientific">Marasmius oreades</name>
    <name type="common">fairy-ring Marasmius</name>
    <dbReference type="NCBI Taxonomy" id="181124"/>
    <lineage>
        <taxon>Eukaryota</taxon>
        <taxon>Fungi</taxon>
        <taxon>Dikarya</taxon>
        <taxon>Basidiomycota</taxon>
        <taxon>Agaricomycotina</taxon>
        <taxon>Agaricomycetes</taxon>
        <taxon>Agaricomycetidae</taxon>
        <taxon>Agaricales</taxon>
        <taxon>Marasmiineae</taxon>
        <taxon>Marasmiaceae</taxon>
        <taxon>Marasmius</taxon>
    </lineage>
</organism>
<dbReference type="OrthoDB" id="630895at2759"/>
<keyword evidence="7" id="KW-1185">Reference proteome</keyword>
<dbReference type="GeneID" id="66076835"/>
<dbReference type="PROSITE" id="PS51635">
    <property type="entry name" value="PNPLA"/>
    <property type="match status" value="1"/>
</dbReference>
<comment type="caution">
    <text evidence="6">The sequence shown here is derived from an EMBL/GenBank/DDBJ whole genome shotgun (WGS) entry which is preliminary data.</text>
</comment>
<dbReference type="Pfam" id="PF01734">
    <property type="entry name" value="Patatin"/>
    <property type="match status" value="1"/>
</dbReference>
<evidence type="ECO:0000256" key="1">
    <source>
        <dbReference type="ARBA" id="ARBA00022801"/>
    </source>
</evidence>
<keyword evidence="2 4" id="KW-0442">Lipid degradation</keyword>
<feature type="active site" description="Proton acceptor" evidence="4">
    <location>
        <position position="618"/>
    </location>
</feature>
<gene>
    <name evidence="6" type="ORF">E1B28_007759</name>
</gene>
<feature type="domain" description="PNPLA" evidence="5">
    <location>
        <begin position="422"/>
        <end position="631"/>
    </location>
</feature>
<dbReference type="GO" id="GO:0046486">
    <property type="term" value="P:glycerolipid metabolic process"/>
    <property type="evidence" value="ECO:0007669"/>
    <property type="project" value="UniProtKB-ARBA"/>
</dbReference>
<evidence type="ECO:0000256" key="4">
    <source>
        <dbReference type="PROSITE-ProRule" id="PRU01161"/>
    </source>
</evidence>
<evidence type="ECO:0000256" key="3">
    <source>
        <dbReference type="ARBA" id="ARBA00023098"/>
    </source>
</evidence>
<dbReference type="Gene3D" id="3.40.1090.10">
    <property type="entry name" value="Cytosolic phospholipase A2 catalytic domain"/>
    <property type="match status" value="1"/>
</dbReference>
<sequence length="777" mass="87259">MAPTEIPEHAWLKSEKECLVKGVDDSAASQIWFKSKPLERNFCYRVTQLQLCTDSQDQGWVDKRASGNWTWFELVILPGENATQPRVNKEGKELAWRSHNNKLGDLAGFTRHFGVVFDRRSQLLANLEVGDVLAVRVCARFSGWENKAKSGYIVARVLNEDLFTPHFWTLTSDVVPTLAPHIVDGSYSFVSTSSCVVKAVNNELQSKIWFTTPALDQDYINRLEAVQLITKSRYQLDRTLEVKKGDSFSWFDIVILKKPTDTVPKTETGVSLVWLSHSNGSKFIDEYGHQGQLFDEEDKEQLRAREIIQIKGSLEPGDVIGVRVCAQFPGWENYAEFGQLVVRLSHSDSKPKPVHVPDVAKADHAYREVQDAINRFYREVSPNDEPVYRSATVSLLSAEARADQLITDDPPPPYEKRPLRLLSLDGGGVRGVSSLRILKRIMEKVAEIENKPDIQPWQYFDMMAGTSTGGLIALMLGRLHMTVEECEAAYNEITKRVFEHKSGYIIRHEGTAFISGSYLYEAKPLEDAIREYVAKKLGDPEAQLTETSGDPECKVLVMAALASKVEDGNTAVHLRSYDVGPSVPSEYTGWPIWKAARATSAAPVFFKSFENNGKVFVDGGLGWNNPVLELIADIPAVFGKDRTIGCLLSLGTGIPPEMQFGTGLSSVKDFVSIATNSERAHLQVMKFSSILPRSGDEKYWRFNLSKQLSDKDWVGKTVKGWFGSTKDEKLTYEDIMVKMDDWEGIEMIRTLTDEWLKRETKGLTDCAQRLSMGGEKN</sequence>
<dbReference type="AlphaFoldDB" id="A0A9P7S305"/>
<feature type="short sequence motif" description="GXSXG" evidence="4">
    <location>
        <begin position="465"/>
        <end position="469"/>
    </location>
</feature>
<dbReference type="InterPro" id="IPR002641">
    <property type="entry name" value="PNPLA_dom"/>
</dbReference>
<dbReference type="InterPro" id="IPR016035">
    <property type="entry name" value="Acyl_Trfase/lysoPLipase"/>
</dbReference>
<proteinExistence type="predicted"/>
<dbReference type="PANTHER" id="PTHR24185:SF1">
    <property type="entry name" value="CALCIUM-INDEPENDENT PHOSPHOLIPASE A2-GAMMA"/>
    <property type="match status" value="1"/>
</dbReference>
<name>A0A9P7S305_9AGAR</name>
<keyword evidence="3 4" id="KW-0443">Lipid metabolism</keyword>